<dbReference type="OMA" id="HIIAGLM"/>
<keyword evidence="2" id="KW-1185">Reference proteome</keyword>
<reference evidence="1" key="1">
    <citation type="submission" date="2018-08" db="EMBL/GenBank/DDBJ databases">
        <authorList>
            <person name="Rossello M."/>
        </authorList>
    </citation>
    <scope>NUCLEOTIDE SEQUENCE [LARGE SCALE GENOMIC DNA]</scope>
    <source>
        <strain evidence="1">cv. Chinese Spring</strain>
    </source>
</reference>
<dbReference type="Gramene" id="TraesSTA3A03G01505250.1">
    <property type="protein sequence ID" value="TraesSTA3A03G01505250.1.CDS1"/>
    <property type="gene ID" value="TraesSTA3A03G01505250"/>
</dbReference>
<dbReference type="Gramene" id="TraesROB_scaffold_034865_01G000100.1">
    <property type="protein sequence ID" value="TraesROB_scaffold_034865_01G000100.1"/>
    <property type="gene ID" value="TraesROB_scaffold_034865_01G000100"/>
</dbReference>
<dbReference type="PANTHER" id="PTHR31549">
    <property type="entry name" value="PROTEIN, PUTATIVE (DUF247)-RELATED-RELATED"/>
    <property type="match status" value="1"/>
</dbReference>
<dbReference type="AlphaFoldDB" id="A0A3B6EUJ5"/>
<proteinExistence type="predicted"/>
<dbReference type="OrthoDB" id="1849062at2759"/>
<dbReference type="Gramene" id="TraesWEE_scaffold_022245_01G000100.1">
    <property type="protein sequence ID" value="TraesWEE_scaffold_022245_01G000100.1"/>
    <property type="gene ID" value="TraesWEE_scaffold_022245_01G000100"/>
</dbReference>
<dbReference type="STRING" id="4565.A0A3B6EUJ5"/>
<dbReference type="Gramene" id="TraesNOR3A03G01534860.1">
    <property type="protein sequence ID" value="TraesNOR3A03G01534860.1.CDS1"/>
    <property type="gene ID" value="TraesNOR3A03G01534860"/>
</dbReference>
<dbReference type="Gramene" id="TraesCS3A02G497000.1">
    <property type="protein sequence ID" value="TraesCS3A02G497000.1.cds1"/>
    <property type="gene ID" value="TraesCS3A02G497000"/>
</dbReference>
<protein>
    <submittedName>
        <fullName evidence="1">Uncharacterized protein</fullName>
    </submittedName>
</protein>
<accession>A0A3B6EUJ5</accession>
<dbReference type="Gramene" id="TraesCS3A03G1165300.1">
    <property type="protein sequence ID" value="TraesCS3A03G1165300.1.CDS1"/>
    <property type="gene ID" value="TraesCS3A03G1165300"/>
</dbReference>
<sequence length="446" mass="50597">MVSRNDTGLDSVLHSLQSTTDPHRKIDRSFISGGKPIIQVVPAFLRSIKNVERLFSPDIIAIGPYHRDEPRLQSMEEIKKMAANEFCCSSTAHQVRDFYLNVQEVAEQAREFYAHDVGMNDNDFTAMLFFDGCFLLQFMTMVALDRGPQKLWKMPQLSENWMQRISRDILLVENQIPWVVLEALMRLKHVLVDRYIADTISNFDVKGAKPQVDCEGADKYQPFHLLDLVRHRQIGPFRSRMVAVAHEAEAPRPILNISSALELAEVGVHITAGKTARLSDMAVGKKNPLFGNLWLPPVYLSELTMSLLINMAAFEMLQGGTSDADYGASSYMQIMAVLMNREDDVRELRAKHILYPVFSDQETLGFFKSVCPYLRKGGQYDRVLQRLSNYQQDRMVRITLHKFVYNNLKYLLTSGSAFGLLIPILRAVLSLKDANRSAPGAPPRAL</sequence>
<evidence type="ECO:0000313" key="1">
    <source>
        <dbReference type="EnsemblPlants" id="TraesCS3A02G497000.1.cds1"/>
    </source>
</evidence>
<name>A0A3B6EUJ5_WHEAT</name>
<dbReference type="EnsemblPlants" id="TraesCS3A02G497000.1">
    <property type="protein sequence ID" value="TraesCS3A02G497000.1.cds1"/>
    <property type="gene ID" value="TraesCS3A02G497000"/>
</dbReference>
<dbReference type="InterPro" id="IPR004158">
    <property type="entry name" value="DUF247_pln"/>
</dbReference>
<organism evidence="1">
    <name type="scientific">Triticum aestivum</name>
    <name type="common">Wheat</name>
    <dbReference type="NCBI Taxonomy" id="4565"/>
    <lineage>
        <taxon>Eukaryota</taxon>
        <taxon>Viridiplantae</taxon>
        <taxon>Streptophyta</taxon>
        <taxon>Embryophyta</taxon>
        <taxon>Tracheophyta</taxon>
        <taxon>Spermatophyta</taxon>
        <taxon>Magnoliopsida</taxon>
        <taxon>Liliopsida</taxon>
        <taxon>Poales</taxon>
        <taxon>Poaceae</taxon>
        <taxon>BOP clade</taxon>
        <taxon>Pooideae</taxon>
        <taxon>Triticodae</taxon>
        <taxon>Triticeae</taxon>
        <taxon>Triticinae</taxon>
        <taxon>Triticum</taxon>
    </lineage>
</organism>
<dbReference type="Proteomes" id="UP000019116">
    <property type="component" value="Chromosome 3A"/>
</dbReference>
<dbReference type="Pfam" id="PF03140">
    <property type="entry name" value="DUF247"/>
    <property type="match status" value="1"/>
</dbReference>
<dbReference type="Gramene" id="TraesMAC3A03G01511920.1">
    <property type="protein sequence ID" value="TraesMAC3A03G01511920.1.CDS1"/>
    <property type="gene ID" value="TraesMAC3A03G01511920"/>
</dbReference>
<dbReference type="Gramene" id="TraesJUL3A03G01526180.1">
    <property type="protein sequence ID" value="TraesJUL3A03G01526180.1.CDS1"/>
    <property type="gene ID" value="TraesJUL3A03G01526180"/>
</dbReference>
<evidence type="ECO:0000313" key="2">
    <source>
        <dbReference type="Proteomes" id="UP000019116"/>
    </source>
</evidence>
<reference evidence="1" key="2">
    <citation type="submission" date="2018-10" db="UniProtKB">
        <authorList>
            <consortium name="EnsemblPlants"/>
        </authorList>
    </citation>
    <scope>IDENTIFICATION</scope>
</reference>
<dbReference type="Gramene" id="TraesCLE_scaffold_030181_01G000200.1">
    <property type="protein sequence ID" value="TraesCLE_scaffold_030181_01G000200.1"/>
    <property type="gene ID" value="TraesCLE_scaffold_030181_01G000200"/>
</dbReference>
<dbReference type="Gramene" id="TraesARI3A03G01535070.1">
    <property type="protein sequence ID" value="TraesARI3A03G01535070.1.CDS1"/>
    <property type="gene ID" value="TraesARI3A03G01535070"/>
</dbReference>
<dbReference type="PANTHER" id="PTHR31549:SF146">
    <property type="entry name" value="OS01G0564600 PROTEIN"/>
    <property type="match status" value="1"/>
</dbReference>